<accession>A0A6J8D5P9</accession>
<proteinExistence type="predicted"/>
<gene>
    <name evidence="1" type="ORF">MCOR_36373</name>
</gene>
<dbReference type="OrthoDB" id="6134407at2759"/>
<sequence length="173" mass="20287">MVEDIGDEDEFSTTMKSRAKLLLTIGCMPVFPPSRRDWSGNFVKLSEHITWPPENQKALTPDQKLLVTKHTAMQLELKKSPNVVPHRSFLLVKYNFLFLPGTKIHLPHKKDQHITKSRYYNHEVLKQIALGEIDDDKFLQIMERCFPQRDRSVDEIIKQCKYIPLRLKNTESQ</sequence>
<name>A0A6J8D5P9_MYTCO</name>
<organism evidence="1 2">
    <name type="scientific">Mytilus coruscus</name>
    <name type="common">Sea mussel</name>
    <dbReference type="NCBI Taxonomy" id="42192"/>
    <lineage>
        <taxon>Eukaryota</taxon>
        <taxon>Metazoa</taxon>
        <taxon>Spiralia</taxon>
        <taxon>Lophotrochozoa</taxon>
        <taxon>Mollusca</taxon>
        <taxon>Bivalvia</taxon>
        <taxon>Autobranchia</taxon>
        <taxon>Pteriomorphia</taxon>
        <taxon>Mytilida</taxon>
        <taxon>Mytiloidea</taxon>
        <taxon>Mytilidae</taxon>
        <taxon>Mytilinae</taxon>
        <taxon>Mytilus</taxon>
    </lineage>
</organism>
<keyword evidence="2" id="KW-1185">Reference proteome</keyword>
<evidence type="ECO:0000313" key="2">
    <source>
        <dbReference type="Proteomes" id="UP000507470"/>
    </source>
</evidence>
<dbReference type="Proteomes" id="UP000507470">
    <property type="component" value="Unassembled WGS sequence"/>
</dbReference>
<dbReference type="AlphaFoldDB" id="A0A6J8D5P9"/>
<dbReference type="EMBL" id="CACVKT020006490">
    <property type="protein sequence ID" value="CAC5402434.1"/>
    <property type="molecule type" value="Genomic_DNA"/>
</dbReference>
<protein>
    <submittedName>
        <fullName evidence="1">Uncharacterized protein</fullName>
    </submittedName>
</protein>
<evidence type="ECO:0000313" key="1">
    <source>
        <dbReference type="EMBL" id="CAC5402434.1"/>
    </source>
</evidence>
<reference evidence="1 2" key="1">
    <citation type="submission" date="2020-06" db="EMBL/GenBank/DDBJ databases">
        <authorList>
            <person name="Li R."/>
            <person name="Bekaert M."/>
        </authorList>
    </citation>
    <scope>NUCLEOTIDE SEQUENCE [LARGE SCALE GENOMIC DNA]</scope>
    <source>
        <strain evidence="2">wild</strain>
    </source>
</reference>